<evidence type="ECO:0000256" key="5">
    <source>
        <dbReference type="ARBA" id="ARBA00022989"/>
    </source>
</evidence>
<sequence length="754" mass="84280">MRSTRFVTVTAVLSLVCFTGATPWGTSVLAQEGVDVQPSTSRLQEKSEYVASELRIAMLQEEQAKPSGSSDGEPENASNADVAPRETTQSNVDLLKQIDVVIAQQKTANATLQDLQASTLELEAKLNRLDLEGVEEGPPYSITLLDEIGDALAASKGKRDALEATILAARETVERAKQRVDAAEKSRRQWKESGGTDLDPNARSYELEVQLAKETLVLSRQQLAIEQASEKKLAVQTRIDEKRWELVRPQVLFSKQTLDAKIAELNVKEKELKQRLALIASELEHAKQRRFTARQELDGTLDPSMDLVERVEALTVVERTVQVEQTIVNQRLQRLPMIRTSWQRRYFIATGQAKRDEERQWLEEVNEQLQEVAREKQTKLLKLLETRETQSAVAARIDALGNGDAGVRRWLDTNYQSLSKQVEFYNSAMLGLDSAARTLGRLRFDIEGAPSRSLGEWVSDGWAWLGRIWTYELTNIDDTSITVGKIASSLLFILFGYFAARVISSLLGNRLPKFGVAEAGADAIESLAFYSLMTLFALAALKYANVPLTVFTFLGGAIAIGVGFGSQNILNNFISGLILLAERPIRAGDLILVDDTYGNVKTIGARSTTIRTGENLDIIIPNSKFLENNVINLTRRDDRLRTSISVGVAYGSPLEEVMRLLELAAAENDDVNDRPKPFVWFNDFGDNALAFQLHFWINARTVSQMRKIETEVRLSIDRLFREHDIVIAFPQRDLHLRSQSPIEFKLVGDSAKSK</sequence>
<comment type="caution">
    <text evidence="13">The sequence shown here is derived from an EMBL/GenBank/DDBJ whole genome shotgun (WGS) entry which is preliminary data.</text>
</comment>
<evidence type="ECO:0000259" key="12">
    <source>
        <dbReference type="Pfam" id="PF21082"/>
    </source>
</evidence>
<dbReference type="PANTHER" id="PTHR30347:SF1">
    <property type="entry name" value="MECHANOSENSITIVE CHANNEL MSCK"/>
    <property type="match status" value="1"/>
</dbReference>
<evidence type="ECO:0000256" key="8">
    <source>
        <dbReference type="SAM" id="MobiDB-lite"/>
    </source>
</evidence>
<dbReference type="InterPro" id="IPR052702">
    <property type="entry name" value="MscS-like_channel"/>
</dbReference>
<dbReference type="Proteomes" id="UP001202961">
    <property type="component" value="Unassembled WGS sequence"/>
</dbReference>
<name>A0ABT0U030_9BACT</name>
<feature type="transmembrane region" description="Helical" evidence="9">
    <location>
        <begin position="486"/>
        <end position="507"/>
    </location>
</feature>
<feature type="transmembrane region" description="Helical" evidence="9">
    <location>
        <begin position="527"/>
        <end position="544"/>
    </location>
</feature>
<gene>
    <name evidence="13" type="ORF">NB063_06005</name>
</gene>
<dbReference type="PANTHER" id="PTHR30347">
    <property type="entry name" value="POTASSIUM CHANNEL RELATED"/>
    <property type="match status" value="1"/>
</dbReference>
<dbReference type="Gene3D" id="1.10.287.1260">
    <property type="match status" value="1"/>
</dbReference>
<keyword evidence="14" id="KW-1185">Reference proteome</keyword>
<keyword evidence="7" id="KW-0175">Coiled coil</keyword>
<feature type="signal peptide" evidence="10">
    <location>
        <begin position="1"/>
        <end position="21"/>
    </location>
</feature>
<dbReference type="Gene3D" id="3.30.70.100">
    <property type="match status" value="1"/>
</dbReference>
<dbReference type="InterPro" id="IPR011014">
    <property type="entry name" value="MscS_channel_TM-2"/>
</dbReference>
<feature type="domain" description="Mechanosensitive ion channel MscS" evidence="11">
    <location>
        <begin position="568"/>
        <end position="635"/>
    </location>
</feature>
<feature type="chain" id="PRO_5045685328" evidence="10">
    <location>
        <begin position="22"/>
        <end position="754"/>
    </location>
</feature>
<feature type="transmembrane region" description="Helical" evidence="9">
    <location>
        <begin position="550"/>
        <end position="570"/>
    </location>
</feature>
<keyword evidence="4 9" id="KW-0812">Transmembrane</keyword>
<dbReference type="RefSeq" id="WP_250927846.1">
    <property type="nucleotide sequence ID" value="NZ_JAMQBK010000017.1"/>
</dbReference>
<accession>A0ABT0U030</accession>
<dbReference type="SUPFAM" id="SSF50182">
    <property type="entry name" value="Sm-like ribonucleoproteins"/>
    <property type="match status" value="1"/>
</dbReference>
<keyword evidence="6 9" id="KW-0472">Membrane</keyword>
<comment type="similarity">
    <text evidence="2">Belongs to the MscS (TC 1.A.23) family.</text>
</comment>
<evidence type="ECO:0000313" key="14">
    <source>
        <dbReference type="Proteomes" id="UP001202961"/>
    </source>
</evidence>
<dbReference type="Gene3D" id="2.30.30.60">
    <property type="match status" value="1"/>
</dbReference>
<proteinExistence type="inferred from homology"/>
<evidence type="ECO:0000256" key="2">
    <source>
        <dbReference type="ARBA" id="ARBA00008017"/>
    </source>
</evidence>
<dbReference type="InterPro" id="IPR006685">
    <property type="entry name" value="MscS_channel_2nd"/>
</dbReference>
<dbReference type="InterPro" id="IPR049278">
    <property type="entry name" value="MS_channel_C"/>
</dbReference>
<keyword evidence="3" id="KW-1003">Cell membrane</keyword>
<dbReference type="Pfam" id="PF00924">
    <property type="entry name" value="MS_channel_2nd"/>
    <property type="match status" value="1"/>
</dbReference>
<keyword evidence="10" id="KW-0732">Signal</keyword>
<evidence type="ECO:0000256" key="3">
    <source>
        <dbReference type="ARBA" id="ARBA00022475"/>
    </source>
</evidence>
<evidence type="ECO:0000256" key="1">
    <source>
        <dbReference type="ARBA" id="ARBA00004651"/>
    </source>
</evidence>
<evidence type="ECO:0000259" key="11">
    <source>
        <dbReference type="Pfam" id="PF00924"/>
    </source>
</evidence>
<dbReference type="InterPro" id="IPR010920">
    <property type="entry name" value="LSM_dom_sf"/>
</dbReference>
<evidence type="ECO:0000256" key="9">
    <source>
        <dbReference type="SAM" id="Phobius"/>
    </source>
</evidence>
<dbReference type="Pfam" id="PF21082">
    <property type="entry name" value="MS_channel_3rd"/>
    <property type="match status" value="1"/>
</dbReference>
<feature type="region of interest" description="Disordered" evidence="8">
    <location>
        <begin position="62"/>
        <end position="88"/>
    </location>
</feature>
<evidence type="ECO:0000256" key="6">
    <source>
        <dbReference type="ARBA" id="ARBA00023136"/>
    </source>
</evidence>
<evidence type="ECO:0000256" key="7">
    <source>
        <dbReference type="SAM" id="Coils"/>
    </source>
</evidence>
<feature type="coiled-coil region" evidence="7">
    <location>
        <begin position="355"/>
        <end position="386"/>
    </location>
</feature>
<evidence type="ECO:0000256" key="4">
    <source>
        <dbReference type="ARBA" id="ARBA00022692"/>
    </source>
</evidence>
<feature type="region of interest" description="Disordered" evidence="8">
    <location>
        <begin position="178"/>
        <end position="201"/>
    </location>
</feature>
<dbReference type="SUPFAM" id="SSF82689">
    <property type="entry name" value="Mechanosensitive channel protein MscS (YggB), C-terminal domain"/>
    <property type="match status" value="1"/>
</dbReference>
<reference evidence="13 14" key="1">
    <citation type="journal article" date="2022" name="Syst. Appl. Microbiol.">
        <title>Rhodopirellula aestuarii sp. nov., a novel member of the genus Rhodopirellula isolated from brackish sediments collected in the Tagus River estuary, Portugal.</title>
        <authorList>
            <person name="Vitorino I.R."/>
            <person name="Klimek D."/>
            <person name="Calusinska M."/>
            <person name="Lobo-da-Cunha A."/>
            <person name="Vasconcelos V."/>
            <person name="Lage O.M."/>
        </authorList>
    </citation>
    <scope>NUCLEOTIDE SEQUENCE [LARGE SCALE GENOMIC DNA]</scope>
    <source>
        <strain evidence="13 14">ICT_H3.1</strain>
    </source>
</reference>
<organism evidence="13 14">
    <name type="scientific">Aporhodopirellula aestuarii</name>
    <dbReference type="NCBI Taxonomy" id="2950107"/>
    <lineage>
        <taxon>Bacteria</taxon>
        <taxon>Pseudomonadati</taxon>
        <taxon>Planctomycetota</taxon>
        <taxon>Planctomycetia</taxon>
        <taxon>Pirellulales</taxon>
        <taxon>Pirellulaceae</taxon>
        <taxon>Aporhodopirellula</taxon>
    </lineage>
</organism>
<evidence type="ECO:0000313" key="13">
    <source>
        <dbReference type="EMBL" id="MCM2370176.1"/>
    </source>
</evidence>
<keyword evidence="5 9" id="KW-1133">Transmembrane helix</keyword>
<feature type="coiled-coil region" evidence="7">
    <location>
        <begin position="255"/>
        <end position="289"/>
    </location>
</feature>
<dbReference type="InterPro" id="IPR023408">
    <property type="entry name" value="MscS_beta-dom_sf"/>
</dbReference>
<evidence type="ECO:0000256" key="10">
    <source>
        <dbReference type="SAM" id="SignalP"/>
    </source>
</evidence>
<protein>
    <submittedName>
        <fullName evidence="13">Mechanosensitive ion channel</fullName>
    </submittedName>
</protein>
<dbReference type="InterPro" id="IPR011066">
    <property type="entry name" value="MscS_channel_C_sf"/>
</dbReference>
<dbReference type="EMBL" id="JAMQBK010000017">
    <property type="protein sequence ID" value="MCM2370176.1"/>
    <property type="molecule type" value="Genomic_DNA"/>
</dbReference>
<feature type="compositionally biased region" description="Basic and acidic residues" evidence="8">
    <location>
        <begin position="178"/>
        <end position="191"/>
    </location>
</feature>
<feature type="domain" description="Mechanosensitive ion channel MscS C-terminal" evidence="12">
    <location>
        <begin position="644"/>
        <end position="727"/>
    </location>
</feature>
<dbReference type="SUPFAM" id="SSF82861">
    <property type="entry name" value="Mechanosensitive channel protein MscS (YggB), transmembrane region"/>
    <property type="match status" value="1"/>
</dbReference>
<comment type="subcellular location">
    <subcellularLocation>
        <location evidence="1">Cell membrane</location>
        <topology evidence="1">Multi-pass membrane protein</topology>
    </subcellularLocation>
</comment>